<comment type="similarity">
    <text evidence="1">Belongs to the UPF0319 family.</text>
</comment>
<evidence type="ECO:0000313" key="5">
    <source>
        <dbReference type="Proteomes" id="UP000240243"/>
    </source>
</evidence>
<organism evidence="4 5">
    <name type="scientific">Zobellella endophytica</name>
    <dbReference type="NCBI Taxonomy" id="2116700"/>
    <lineage>
        <taxon>Bacteria</taxon>
        <taxon>Pseudomonadati</taxon>
        <taxon>Pseudomonadota</taxon>
        <taxon>Gammaproteobacteria</taxon>
        <taxon>Aeromonadales</taxon>
        <taxon>Aeromonadaceae</taxon>
        <taxon>Zobellella</taxon>
    </lineage>
</organism>
<feature type="signal peptide" evidence="3">
    <location>
        <begin position="1"/>
        <end position="21"/>
    </location>
</feature>
<dbReference type="RefSeq" id="WP_106728385.1">
    <property type="nucleotide sequence ID" value="NZ_PXYG01000001.1"/>
</dbReference>
<sequence>MKMRLTFAALAVAGLSFGASAATFDAPLPYHILLVDGKKTDHSIMRAVHSVEVAGGKHQFAVTYIKDFSTRSDIRVMNGDPVIIEADVPADAQLTLSYKEPLNYQGARQFLQQQEAELTLVDKRTGQPLDAEIYTILRPAGMDTARGIQDYLEENGKAFGGRTEAAVAAAQEKFGDAAVDADALEMLKHWWGAADKDTRRAFQIWMIQQQ</sequence>
<dbReference type="Proteomes" id="UP000240243">
    <property type="component" value="Unassembled WGS sequence"/>
</dbReference>
<dbReference type="Pfam" id="PF09829">
    <property type="entry name" value="DUF2057"/>
    <property type="match status" value="1"/>
</dbReference>
<feature type="chain" id="PRO_5015184824" evidence="3">
    <location>
        <begin position="22"/>
        <end position="210"/>
    </location>
</feature>
<dbReference type="InterPro" id="IPR018635">
    <property type="entry name" value="UPF0319"/>
</dbReference>
<keyword evidence="5" id="KW-1185">Reference proteome</keyword>
<evidence type="ECO:0000256" key="1">
    <source>
        <dbReference type="ARBA" id="ARBA00008490"/>
    </source>
</evidence>
<dbReference type="PANTHER" id="PTHR38108:SF1">
    <property type="entry name" value="UPF0319 PROTEIN YCCT"/>
    <property type="match status" value="1"/>
</dbReference>
<evidence type="ECO:0000256" key="3">
    <source>
        <dbReference type="SAM" id="SignalP"/>
    </source>
</evidence>
<dbReference type="PANTHER" id="PTHR38108">
    <property type="entry name" value="UPF0319 PROTEIN YCCT"/>
    <property type="match status" value="1"/>
</dbReference>
<keyword evidence="2 3" id="KW-0732">Signal</keyword>
<reference evidence="4 5" key="1">
    <citation type="submission" date="2018-03" db="EMBL/GenBank/DDBJ databases">
        <title>The draft genome of Zobellella sp. 59N8.</title>
        <authorList>
            <person name="Liu L."/>
            <person name="Li L."/>
            <person name="Zhang X."/>
            <person name="Liang L."/>
            <person name="Wang T."/>
        </authorList>
    </citation>
    <scope>NUCLEOTIDE SEQUENCE [LARGE SCALE GENOMIC DNA]</scope>
    <source>
        <strain evidence="4 5">59N8</strain>
    </source>
</reference>
<dbReference type="EMBL" id="PXYG01000001">
    <property type="protein sequence ID" value="PSJ47974.1"/>
    <property type="molecule type" value="Genomic_DNA"/>
</dbReference>
<accession>A0A2P7RCL4</accession>
<name>A0A2P7RCL4_9GAMM</name>
<proteinExistence type="inferred from homology"/>
<comment type="caution">
    <text evidence="4">The sequence shown here is derived from an EMBL/GenBank/DDBJ whole genome shotgun (WGS) entry which is preliminary data.</text>
</comment>
<evidence type="ECO:0000256" key="2">
    <source>
        <dbReference type="ARBA" id="ARBA00022729"/>
    </source>
</evidence>
<dbReference type="OrthoDB" id="7058190at2"/>
<gene>
    <name evidence="4" type="ORF">C7H85_04000</name>
</gene>
<dbReference type="AlphaFoldDB" id="A0A2P7RCL4"/>
<protein>
    <submittedName>
        <fullName evidence="4">DUF2057 domain-containing protein</fullName>
    </submittedName>
</protein>
<evidence type="ECO:0000313" key="4">
    <source>
        <dbReference type="EMBL" id="PSJ47974.1"/>
    </source>
</evidence>